<dbReference type="Proteomes" id="UP000772618">
    <property type="component" value="Unassembled WGS sequence"/>
</dbReference>
<organism evidence="5 6">
    <name type="scientific">Chryseosolibacter indicus</name>
    <dbReference type="NCBI Taxonomy" id="2782351"/>
    <lineage>
        <taxon>Bacteria</taxon>
        <taxon>Pseudomonadati</taxon>
        <taxon>Bacteroidota</taxon>
        <taxon>Cytophagia</taxon>
        <taxon>Cytophagales</taxon>
        <taxon>Chryseotaleaceae</taxon>
        <taxon>Chryseosolibacter</taxon>
    </lineage>
</organism>
<dbReference type="EMBL" id="JAHESD010000001">
    <property type="protein sequence ID" value="MBT1701709.1"/>
    <property type="molecule type" value="Genomic_DNA"/>
</dbReference>
<dbReference type="InterPro" id="IPR051909">
    <property type="entry name" value="MFP_Cation_Efflux"/>
</dbReference>
<sequence length="433" mass="47346">MKRKSKNNFKLLVTSYGLLVSCFFIILLVTCESKDTSHNHDTYTCPMHPSVVADRPSTCPVCGMDLVRKARPGEEVKITEDLSKLIKSPNEIVVASIETVKGEYKSMPVTVRAQGIVTYDTKNIFTIPARVGGRLEKVFLKYAYQPVAKGQKIAEIYSPELITGQRELIFLLENDPENKVVIDAAKRKLSLLGLNTSQINTLIKKEEVSNTFGIYSPYDGFVITEQTVPSSNTSSQSSGGMVDGMGATAANTASASTSNASATAVIREGNYITAGETLFRIVNPQALRIELDLPASQATSIKKGDKLLLDLGEGNKENASVDFIQPFFNEGQDFVKVRVYSNRNNLHIGQLITAQITLPPQESLWVPKESVLDLGTEKIVFIKERGTLKPKAVTIGALSERSVEVVKGLASSDEIAKNAQYLIDSESFIKTAK</sequence>
<dbReference type="InterPro" id="IPR045800">
    <property type="entry name" value="HMBD"/>
</dbReference>
<feature type="domain" description="Heavy metal binding" evidence="2">
    <location>
        <begin position="43"/>
        <end position="67"/>
    </location>
</feature>
<dbReference type="Gene3D" id="2.40.420.20">
    <property type="match status" value="1"/>
</dbReference>
<gene>
    <name evidence="5" type="ORF">KK060_00360</name>
</gene>
<dbReference type="InterPro" id="IPR058649">
    <property type="entry name" value="CzcB_C"/>
</dbReference>
<evidence type="ECO:0000313" key="5">
    <source>
        <dbReference type="EMBL" id="MBT1701709.1"/>
    </source>
</evidence>
<keyword evidence="1" id="KW-0813">Transport</keyword>
<dbReference type="Gene3D" id="2.40.30.170">
    <property type="match status" value="1"/>
</dbReference>
<protein>
    <submittedName>
        <fullName evidence="5">Efflux RND transporter periplasmic adaptor subunit</fullName>
    </submittedName>
</protein>
<proteinExistence type="predicted"/>
<dbReference type="Pfam" id="PF19335">
    <property type="entry name" value="HMBD"/>
    <property type="match status" value="1"/>
</dbReference>
<dbReference type="Pfam" id="PF25975">
    <property type="entry name" value="CzcB_C"/>
    <property type="match status" value="1"/>
</dbReference>
<evidence type="ECO:0000313" key="6">
    <source>
        <dbReference type="Proteomes" id="UP000772618"/>
    </source>
</evidence>
<evidence type="ECO:0000259" key="2">
    <source>
        <dbReference type="Pfam" id="PF19335"/>
    </source>
</evidence>
<dbReference type="InterPro" id="IPR058790">
    <property type="entry name" value="BSH_CusB"/>
</dbReference>
<evidence type="ECO:0000256" key="1">
    <source>
        <dbReference type="ARBA" id="ARBA00022448"/>
    </source>
</evidence>
<name>A0ABS5VJU5_9BACT</name>
<accession>A0ABS5VJU5</accession>
<dbReference type="Pfam" id="PF25919">
    <property type="entry name" value="BSH_CusB"/>
    <property type="match status" value="1"/>
</dbReference>
<dbReference type="PROSITE" id="PS51257">
    <property type="entry name" value="PROKAR_LIPOPROTEIN"/>
    <property type="match status" value="1"/>
</dbReference>
<feature type="domain" description="CzcB-like C-terminal circularly permuted SH3-like" evidence="4">
    <location>
        <begin position="366"/>
        <end position="421"/>
    </location>
</feature>
<comment type="caution">
    <text evidence="5">The sequence shown here is derived from an EMBL/GenBank/DDBJ whole genome shotgun (WGS) entry which is preliminary data.</text>
</comment>
<dbReference type="RefSeq" id="WP_254151409.1">
    <property type="nucleotide sequence ID" value="NZ_JAHESD010000001.1"/>
</dbReference>
<reference evidence="5 6" key="1">
    <citation type="submission" date="2021-05" db="EMBL/GenBank/DDBJ databases">
        <title>A Polyphasic approach of four new species of the genus Ohtaekwangia: Ohtaekwangia histidinii sp. nov., Ohtaekwangia cretensis sp. nov., Ohtaekwangia indiensis sp. nov., Ohtaekwangia reichenbachii sp. nov. from diverse environment.</title>
        <authorList>
            <person name="Octaviana S."/>
        </authorList>
    </citation>
    <scope>NUCLEOTIDE SEQUENCE [LARGE SCALE GENOMIC DNA]</scope>
    <source>
        <strain evidence="5 6">PWU20</strain>
    </source>
</reference>
<keyword evidence="6" id="KW-1185">Reference proteome</keyword>
<feature type="domain" description="CusB-like barrel-sandwich hybrid" evidence="3">
    <location>
        <begin position="126"/>
        <end position="281"/>
    </location>
</feature>
<dbReference type="PANTHER" id="PTHR30097">
    <property type="entry name" value="CATION EFFLUX SYSTEM PROTEIN CUSB"/>
    <property type="match status" value="1"/>
</dbReference>
<evidence type="ECO:0000259" key="4">
    <source>
        <dbReference type="Pfam" id="PF25975"/>
    </source>
</evidence>
<evidence type="ECO:0000259" key="3">
    <source>
        <dbReference type="Pfam" id="PF25919"/>
    </source>
</evidence>
<dbReference type="PANTHER" id="PTHR30097:SF15">
    <property type="entry name" value="CATION EFFLUX SYSTEM PROTEIN CUSB"/>
    <property type="match status" value="1"/>
</dbReference>